<accession>A0AAV5CT49</accession>
<evidence type="ECO:0000256" key="2">
    <source>
        <dbReference type="ARBA" id="ARBA00022729"/>
    </source>
</evidence>
<gene>
    <name evidence="5" type="primary">ga18197</name>
    <name evidence="5" type="ORF">PR202_ga18197</name>
</gene>
<evidence type="ECO:0000313" key="6">
    <source>
        <dbReference type="Proteomes" id="UP001054889"/>
    </source>
</evidence>
<comment type="subcellular location">
    <subcellularLocation>
        <location evidence="1">Membrane</location>
        <topology evidence="1">Single-pass membrane protein</topology>
    </subcellularLocation>
</comment>
<dbReference type="EMBL" id="BQKI01000008">
    <property type="protein sequence ID" value="GJN00970.1"/>
    <property type="molecule type" value="Genomic_DNA"/>
</dbReference>
<dbReference type="GO" id="GO:0030247">
    <property type="term" value="F:polysaccharide binding"/>
    <property type="evidence" value="ECO:0007669"/>
    <property type="project" value="InterPro"/>
</dbReference>
<dbReference type="AlphaFoldDB" id="A0AAV5CT49"/>
<evidence type="ECO:0000256" key="3">
    <source>
        <dbReference type="SAM" id="MobiDB-lite"/>
    </source>
</evidence>
<feature type="domain" description="Wall-associated receptor kinase galacturonan-binding" evidence="4">
    <location>
        <begin position="22"/>
        <end position="82"/>
    </location>
</feature>
<organism evidence="5 6">
    <name type="scientific">Eleusine coracana subsp. coracana</name>
    <dbReference type="NCBI Taxonomy" id="191504"/>
    <lineage>
        <taxon>Eukaryota</taxon>
        <taxon>Viridiplantae</taxon>
        <taxon>Streptophyta</taxon>
        <taxon>Embryophyta</taxon>
        <taxon>Tracheophyta</taxon>
        <taxon>Spermatophyta</taxon>
        <taxon>Magnoliopsida</taxon>
        <taxon>Liliopsida</taxon>
        <taxon>Poales</taxon>
        <taxon>Poaceae</taxon>
        <taxon>PACMAD clade</taxon>
        <taxon>Chloridoideae</taxon>
        <taxon>Cynodonteae</taxon>
        <taxon>Eleusininae</taxon>
        <taxon>Eleusine</taxon>
    </lineage>
</organism>
<dbReference type="GO" id="GO:0016020">
    <property type="term" value="C:membrane"/>
    <property type="evidence" value="ECO:0007669"/>
    <property type="project" value="UniProtKB-SubCell"/>
</dbReference>
<proteinExistence type="predicted"/>
<sequence length="100" mass="10730">MLGHSTAMDGARNSSSLARPGCPEKCGNISIPYSLGIAGSSNLCFLNDGFQVHCDDQEPYLATDKTLKVLGFNLSQGVIRIQKYIAESAATTTLTTMCRR</sequence>
<name>A0AAV5CT49_ELECO</name>
<feature type="region of interest" description="Disordered" evidence="3">
    <location>
        <begin position="1"/>
        <end position="21"/>
    </location>
</feature>
<dbReference type="Proteomes" id="UP001054889">
    <property type="component" value="Unassembled WGS sequence"/>
</dbReference>
<dbReference type="InterPro" id="IPR025287">
    <property type="entry name" value="WAK_GUB"/>
</dbReference>
<reference evidence="5" key="2">
    <citation type="submission" date="2021-12" db="EMBL/GenBank/DDBJ databases">
        <title>Resequencing data analysis of finger millet.</title>
        <authorList>
            <person name="Hatakeyama M."/>
            <person name="Aluri S."/>
            <person name="Balachadran M.T."/>
            <person name="Sivarajan S.R."/>
            <person name="Poveda L."/>
            <person name="Shimizu-Inatsugi R."/>
            <person name="Schlapbach R."/>
            <person name="Sreeman S.M."/>
            <person name="Shimizu K.K."/>
        </authorList>
    </citation>
    <scope>NUCLEOTIDE SEQUENCE</scope>
</reference>
<keyword evidence="2" id="KW-0732">Signal</keyword>
<dbReference type="PANTHER" id="PTHR33491">
    <property type="entry name" value="OSJNBA0016N04.9 PROTEIN"/>
    <property type="match status" value="1"/>
</dbReference>
<evidence type="ECO:0000256" key="1">
    <source>
        <dbReference type="ARBA" id="ARBA00004167"/>
    </source>
</evidence>
<keyword evidence="6" id="KW-1185">Reference proteome</keyword>
<dbReference type="Pfam" id="PF13947">
    <property type="entry name" value="GUB_WAK_bind"/>
    <property type="match status" value="1"/>
</dbReference>
<comment type="caution">
    <text evidence="5">The sequence shown here is derived from an EMBL/GenBank/DDBJ whole genome shotgun (WGS) entry which is preliminary data.</text>
</comment>
<protein>
    <recommendedName>
        <fullName evidence="4">Wall-associated receptor kinase galacturonan-binding domain-containing protein</fullName>
    </recommendedName>
</protein>
<reference evidence="5" key="1">
    <citation type="journal article" date="2018" name="DNA Res.">
        <title>Multiple hybrid de novo genome assembly of finger millet, an orphan allotetraploid crop.</title>
        <authorList>
            <person name="Hatakeyama M."/>
            <person name="Aluri S."/>
            <person name="Balachadran M.T."/>
            <person name="Sivarajan S.R."/>
            <person name="Patrignani A."/>
            <person name="Gruter S."/>
            <person name="Poveda L."/>
            <person name="Shimizu-Inatsugi R."/>
            <person name="Baeten J."/>
            <person name="Francoijs K.J."/>
            <person name="Nataraja K.N."/>
            <person name="Reddy Y.A.N."/>
            <person name="Phadnis S."/>
            <person name="Ravikumar R.L."/>
            <person name="Schlapbach R."/>
            <person name="Sreeman S.M."/>
            <person name="Shimizu K.K."/>
        </authorList>
    </citation>
    <scope>NUCLEOTIDE SEQUENCE</scope>
</reference>
<evidence type="ECO:0000259" key="4">
    <source>
        <dbReference type="Pfam" id="PF13947"/>
    </source>
</evidence>
<evidence type="ECO:0000313" key="5">
    <source>
        <dbReference type="EMBL" id="GJN00970.1"/>
    </source>
</evidence>